<organism evidence="3 4">
    <name type="scientific">Magnaporthiopsis poae (strain ATCC 64411 / 73-15)</name>
    <name type="common">Kentucky bluegrass fungus</name>
    <name type="synonym">Magnaporthe poae</name>
    <dbReference type="NCBI Taxonomy" id="644358"/>
    <lineage>
        <taxon>Eukaryota</taxon>
        <taxon>Fungi</taxon>
        <taxon>Dikarya</taxon>
        <taxon>Ascomycota</taxon>
        <taxon>Pezizomycotina</taxon>
        <taxon>Sordariomycetes</taxon>
        <taxon>Sordariomycetidae</taxon>
        <taxon>Magnaporthales</taxon>
        <taxon>Magnaporthaceae</taxon>
        <taxon>Magnaporthiopsis</taxon>
    </lineage>
</organism>
<reference evidence="3" key="4">
    <citation type="journal article" date="2015" name="G3 (Bethesda)">
        <title>Genome sequences of three phytopathogenic species of the Magnaporthaceae family of fungi.</title>
        <authorList>
            <person name="Okagaki L.H."/>
            <person name="Nunes C.C."/>
            <person name="Sailsbery J."/>
            <person name="Clay B."/>
            <person name="Brown D."/>
            <person name="John T."/>
            <person name="Oh Y."/>
            <person name="Young N."/>
            <person name="Fitzgerald M."/>
            <person name="Haas B.J."/>
            <person name="Zeng Q."/>
            <person name="Young S."/>
            <person name="Adiconis X."/>
            <person name="Fan L."/>
            <person name="Levin J.Z."/>
            <person name="Mitchell T.K."/>
            <person name="Okubara P.A."/>
            <person name="Farman M.L."/>
            <person name="Kohn L.M."/>
            <person name="Birren B."/>
            <person name="Ma L.-J."/>
            <person name="Dean R.A."/>
        </authorList>
    </citation>
    <scope>NUCLEOTIDE SEQUENCE</scope>
    <source>
        <strain evidence="3">ATCC 64411 / 73-15</strain>
    </source>
</reference>
<dbReference type="EnsemblFungi" id="MAPG_08607T0">
    <property type="protein sequence ID" value="MAPG_08607T0"/>
    <property type="gene ID" value="MAPG_08607"/>
</dbReference>
<reference evidence="2" key="3">
    <citation type="submission" date="2011-03" db="EMBL/GenBank/DDBJ databases">
        <title>Annotation of Magnaporthe poae ATCC 64411.</title>
        <authorList>
            <person name="Ma L.-J."/>
            <person name="Dead R."/>
            <person name="Young S.K."/>
            <person name="Zeng Q."/>
            <person name="Gargeya S."/>
            <person name="Fitzgerald M."/>
            <person name="Haas B."/>
            <person name="Abouelleil A."/>
            <person name="Alvarado L."/>
            <person name="Arachchi H.M."/>
            <person name="Berlin A."/>
            <person name="Brown A."/>
            <person name="Chapman S.B."/>
            <person name="Chen Z."/>
            <person name="Dunbar C."/>
            <person name="Freedman E."/>
            <person name="Gearin G."/>
            <person name="Gellesch M."/>
            <person name="Goldberg J."/>
            <person name="Griggs A."/>
            <person name="Gujja S."/>
            <person name="Heiman D."/>
            <person name="Howarth C."/>
            <person name="Larson L."/>
            <person name="Lui A."/>
            <person name="MacDonald P.J.P."/>
            <person name="Mehta T."/>
            <person name="Montmayeur A."/>
            <person name="Murphy C."/>
            <person name="Neiman D."/>
            <person name="Pearson M."/>
            <person name="Priest M."/>
            <person name="Roberts A."/>
            <person name="Saif S."/>
            <person name="Shea T."/>
            <person name="Shenoy N."/>
            <person name="Sisk P."/>
            <person name="Stolte C."/>
            <person name="Sykes S."/>
            <person name="Yandava C."/>
            <person name="Wortman J."/>
            <person name="Nusbaum C."/>
            <person name="Birren B."/>
        </authorList>
    </citation>
    <scope>NUCLEOTIDE SEQUENCE</scope>
    <source>
        <strain evidence="2">ATCC 64411</strain>
    </source>
</reference>
<feature type="compositionally biased region" description="Basic and acidic residues" evidence="1">
    <location>
        <begin position="96"/>
        <end position="107"/>
    </location>
</feature>
<reference evidence="4" key="2">
    <citation type="submission" date="2010-05" db="EMBL/GenBank/DDBJ databases">
        <title>The genome sequence of Magnaporthe poae strain ATCC 64411.</title>
        <authorList>
            <person name="Ma L.-J."/>
            <person name="Dead R."/>
            <person name="Young S."/>
            <person name="Zeng Q."/>
            <person name="Koehrsen M."/>
            <person name="Alvarado L."/>
            <person name="Berlin A."/>
            <person name="Chapman S.B."/>
            <person name="Chen Z."/>
            <person name="Freedman E."/>
            <person name="Gellesch M."/>
            <person name="Goldberg J."/>
            <person name="Griggs A."/>
            <person name="Gujja S."/>
            <person name="Heilman E.R."/>
            <person name="Heiman D."/>
            <person name="Hepburn T."/>
            <person name="Howarth C."/>
            <person name="Jen D."/>
            <person name="Larson L."/>
            <person name="Mehta T."/>
            <person name="Neiman D."/>
            <person name="Pearson M."/>
            <person name="Roberts A."/>
            <person name="Saif S."/>
            <person name="Shea T."/>
            <person name="Shenoy N."/>
            <person name="Sisk P."/>
            <person name="Stolte C."/>
            <person name="Sykes S."/>
            <person name="Walk T."/>
            <person name="White J."/>
            <person name="Yandava C."/>
            <person name="Haas B."/>
            <person name="Nusbaum C."/>
            <person name="Birren B."/>
        </authorList>
    </citation>
    <scope>NUCLEOTIDE SEQUENCE [LARGE SCALE GENOMIC DNA]</scope>
    <source>
        <strain evidence="4">ATCC 64411 / 73-15</strain>
    </source>
</reference>
<dbReference type="VEuPathDB" id="FungiDB:MAPG_08607"/>
<dbReference type="EMBL" id="ADBL01002078">
    <property type="status" value="NOT_ANNOTATED_CDS"/>
    <property type="molecule type" value="Genomic_DNA"/>
</dbReference>
<name>A0A0C4E7T5_MAGP6</name>
<dbReference type="AlphaFoldDB" id="A0A0C4E7T5"/>
<reference evidence="2" key="1">
    <citation type="submission" date="2010-05" db="EMBL/GenBank/DDBJ databases">
        <title>The Genome Sequence of Magnaporthe poae strain ATCC 64411.</title>
        <authorList>
            <consortium name="The Broad Institute Genome Sequencing Platform"/>
            <consortium name="Broad Institute Genome Sequencing Center for Infectious Disease"/>
            <person name="Ma L.-J."/>
            <person name="Dead R."/>
            <person name="Young S."/>
            <person name="Zeng Q."/>
            <person name="Koehrsen M."/>
            <person name="Alvarado L."/>
            <person name="Berlin A."/>
            <person name="Chapman S.B."/>
            <person name="Chen Z."/>
            <person name="Freedman E."/>
            <person name="Gellesch M."/>
            <person name="Goldberg J."/>
            <person name="Griggs A."/>
            <person name="Gujja S."/>
            <person name="Heilman E.R."/>
            <person name="Heiman D."/>
            <person name="Hepburn T."/>
            <person name="Howarth C."/>
            <person name="Jen D."/>
            <person name="Larson L."/>
            <person name="Mehta T."/>
            <person name="Neiman D."/>
            <person name="Pearson M."/>
            <person name="Roberts A."/>
            <person name="Saif S."/>
            <person name="Shea T."/>
            <person name="Shenoy N."/>
            <person name="Sisk P."/>
            <person name="Stolte C."/>
            <person name="Sykes S."/>
            <person name="Walk T."/>
            <person name="White J."/>
            <person name="Yandava C."/>
            <person name="Haas B."/>
            <person name="Nusbaum C."/>
            <person name="Birren B."/>
        </authorList>
    </citation>
    <scope>NUCLEOTIDE SEQUENCE</scope>
    <source>
        <strain evidence="2">ATCC 64411</strain>
    </source>
</reference>
<reference evidence="3" key="5">
    <citation type="submission" date="2015-06" db="UniProtKB">
        <authorList>
            <consortium name="EnsemblFungi"/>
        </authorList>
    </citation>
    <scope>IDENTIFICATION</scope>
    <source>
        <strain evidence="3">ATCC 64411</strain>
    </source>
</reference>
<protein>
    <submittedName>
        <fullName evidence="2 3">Uncharacterized protein</fullName>
    </submittedName>
</protein>
<dbReference type="Proteomes" id="UP000011715">
    <property type="component" value="Unassembled WGS sequence"/>
</dbReference>
<evidence type="ECO:0000256" key="1">
    <source>
        <dbReference type="SAM" id="MobiDB-lite"/>
    </source>
</evidence>
<gene>
    <name evidence="2" type="ORF">MAPG_08607</name>
</gene>
<proteinExistence type="predicted"/>
<sequence>MSEEKKKGGFWGSLFRSKSKRKDSYRDDDDHDDERRPARLWSRDTGQRRQVFWSSKRLACPTMKVLAPRLVCALGAERRCGGCGEDMYGVRHPRGVRGDPDGRDSCRGHQAGAR</sequence>
<feature type="region of interest" description="Disordered" evidence="1">
    <location>
        <begin position="18"/>
        <end position="42"/>
    </location>
</feature>
<evidence type="ECO:0000313" key="4">
    <source>
        <dbReference type="Proteomes" id="UP000011715"/>
    </source>
</evidence>
<keyword evidence="4" id="KW-1185">Reference proteome</keyword>
<feature type="region of interest" description="Disordered" evidence="1">
    <location>
        <begin position="91"/>
        <end position="114"/>
    </location>
</feature>
<accession>A0A0C4E7T5</accession>
<dbReference type="EMBL" id="GL876973">
    <property type="protein sequence ID" value="KLU89636.1"/>
    <property type="molecule type" value="Genomic_DNA"/>
</dbReference>
<feature type="compositionally biased region" description="Basic and acidic residues" evidence="1">
    <location>
        <begin position="33"/>
        <end position="42"/>
    </location>
</feature>
<evidence type="ECO:0000313" key="3">
    <source>
        <dbReference type="EnsemblFungi" id="MAPG_08607T0"/>
    </source>
</evidence>
<evidence type="ECO:0000313" key="2">
    <source>
        <dbReference type="EMBL" id="KLU89636.1"/>
    </source>
</evidence>
<dbReference type="EMBL" id="ADBL01002077">
    <property type="status" value="NOT_ANNOTATED_CDS"/>
    <property type="molecule type" value="Genomic_DNA"/>
</dbReference>